<dbReference type="Gene3D" id="1.20.1050.10">
    <property type="match status" value="1"/>
</dbReference>
<dbReference type="PANTHER" id="PTHR42673:SF21">
    <property type="entry name" value="GLUTATHIONE S-TRANSFERASE YFCF"/>
    <property type="match status" value="1"/>
</dbReference>
<dbReference type="EMBL" id="JAOEET010000013">
    <property type="protein sequence ID" value="MDH0567031.1"/>
    <property type="molecule type" value="Genomic_DNA"/>
</dbReference>
<reference evidence="2" key="1">
    <citation type="submission" date="2022-09" db="EMBL/GenBank/DDBJ databases">
        <title>Intensive care unit water sources are persistently colonized with multi-drug resistant bacteria and are the site of extensive horizontal gene transfer of antibiotic resistance genes.</title>
        <authorList>
            <person name="Diorio-Toth L."/>
        </authorList>
    </citation>
    <scope>NUCLEOTIDE SEQUENCE</scope>
    <source>
        <strain evidence="2">GD04000</strain>
    </source>
</reference>
<dbReference type="InterPro" id="IPR004045">
    <property type="entry name" value="Glutathione_S-Trfase_N"/>
</dbReference>
<dbReference type="GO" id="GO:0006559">
    <property type="term" value="P:L-phenylalanine catabolic process"/>
    <property type="evidence" value="ECO:0007669"/>
    <property type="project" value="TreeGrafter"/>
</dbReference>
<dbReference type="CDD" id="cd03205">
    <property type="entry name" value="GST_C_6"/>
    <property type="match status" value="1"/>
</dbReference>
<comment type="caution">
    <text evidence="2">The sequence shown here is derived from an EMBL/GenBank/DDBJ whole genome shotgun (WGS) entry which is preliminary data.</text>
</comment>
<organism evidence="2 3">
    <name type="scientific">Ectopseudomonas oleovorans</name>
    <name type="common">Pseudomonas oleovorans</name>
    <dbReference type="NCBI Taxonomy" id="301"/>
    <lineage>
        <taxon>Bacteria</taxon>
        <taxon>Pseudomonadati</taxon>
        <taxon>Pseudomonadota</taxon>
        <taxon>Gammaproteobacteria</taxon>
        <taxon>Pseudomonadales</taxon>
        <taxon>Pseudomonadaceae</taxon>
        <taxon>Ectopseudomonas</taxon>
    </lineage>
</organism>
<dbReference type="GO" id="GO:0016034">
    <property type="term" value="F:maleylacetoacetate isomerase activity"/>
    <property type="evidence" value="ECO:0007669"/>
    <property type="project" value="TreeGrafter"/>
</dbReference>
<name>A0AB35KY66_ECTOL</name>
<dbReference type="PROSITE" id="PS50404">
    <property type="entry name" value="GST_NTER"/>
    <property type="match status" value="1"/>
</dbReference>
<dbReference type="PANTHER" id="PTHR42673">
    <property type="entry name" value="MALEYLACETOACETATE ISOMERASE"/>
    <property type="match status" value="1"/>
</dbReference>
<gene>
    <name evidence="2" type="ORF">N7671_07145</name>
</gene>
<dbReference type="InterPro" id="IPR036249">
    <property type="entry name" value="Thioredoxin-like_sf"/>
</dbReference>
<dbReference type="Pfam" id="PF13417">
    <property type="entry name" value="GST_N_3"/>
    <property type="match status" value="1"/>
</dbReference>
<evidence type="ECO:0000313" key="3">
    <source>
        <dbReference type="Proteomes" id="UP001159292"/>
    </source>
</evidence>
<accession>A0AB35KY66</accession>
<dbReference type="GO" id="GO:0006749">
    <property type="term" value="P:glutathione metabolic process"/>
    <property type="evidence" value="ECO:0007669"/>
    <property type="project" value="TreeGrafter"/>
</dbReference>
<proteinExistence type="predicted"/>
<dbReference type="RefSeq" id="WP_096827039.1">
    <property type="nucleotide sequence ID" value="NZ_JANKBU010000021.1"/>
</dbReference>
<evidence type="ECO:0000313" key="2">
    <source>
        <dbReference type="EMBL" id="MDH0567031.1"/>
    </source>
</evidence>
<sequence length="211" mass="23384">MQLIGMLDSPYVRRVAISLQLLGLRFEHRALSVFSTFDEFQRINPLVKAPTLICDDCTVLIDSGLILDYAETLAAPRSLMSSVLAQRTQSLRRIGLALAACEKSVQVVYEHELRPSEKLHQPWLDRVTGQLHAALQALQDEWEGLVPELSEANIDQAVVSTAVAWQFAVQMLPELIDPARYPALAELSDRAERLTPFRAAPYGLGTFGGSV</sequence>
<dbReference type="AlphaFoldDB" id="A0AB35KY66"/>
<evidence type="ECO:0000259" key="1">
    <source>
        <dbReference type="PROSITE" id="PS50404"/>
    </source>
</evidence>
<feature type="domain" description="GST N-terminal" evidence="1">
    <location>
        <begin position="1"/>
        <end position="78"/>
    </location>
</feature>
<dbReference type="GO" id="GO:0004364">
    <property type="term" value="F:glutathione transferase activity"/>
    <property type="evidence" value="ECO:0007669"/>
    <property type="project" value="TreeGrafter"/>
</dbReference>
<dbReference type="Proteomes" id="UP001159292">
    <property type="component" value="Unassembled WGS sequence"/>
</dbReference>
<dbReference type="Gene3D" id="3.40.30.10">
    <property type="entry name" value="Glutaredoxin"/>
    <property type="match status" value="1"/>
</dbReference>
<dbReference type="SUPFAM" id="SSF52833">
    <property type="entry name" value="Thioredoxin-like"/>
    <property type="match status" value="1"/>
</dbReference>
<dbReference type="CDD" id="cd00570">
    <property type="entry name" value="GST_N_family"/>
    <property type="match status" value="1"/>
</dbReference>
<protein>
    <submittedName>
        <fullName evidence="2">Glutathione S-transferase</fullName>
    </submittedName>
</protein>